<feature type="transmembrane region" description="Helical" evidence="1">
    <location>
        <begin position="184"/>
        <end position="204"/>
    </location>
</feature>
<keyword evidence="1" id="KW-1133">Transmembrane helix</keyword>
<name>A0ABV9P0V5_9BACI</name>
<keyword evidence="1" id="KW-0812">Transmembrane</keyword>
<accession>A0ABV9P0V5</accession>
<organism evidence="2 3">
    <name type="scientific">Bacillus daqingensis</name>
    <dbReference type="NCBI Taxonomy" id="872396"/>
    <lineage>
        <taxon>Bacteria</taxon>
        <taxon>Bacillati</taxon>
        <taxon>Bacillota</taxon>
        <taxon>Bacilli</taxon>
        <taxon>Bacillales</taxon>
        <taxon>Bacillaceae</taxon>
        <taxon>Bacillus</taxon>
    </lineage>
</organism>
<reference evidence="3" key="1">
    <citation type="journal article" date="2019" name="Int. J. Syst. Evol. Microbiol.">
        <title>The Global Catalogue of Microorganisms (GCM) 10K type strain sequencing project: providing services to taxonomists for standard genome sequencing and annotation.</title>
        <authorList>
            <consortium name="The Broad Institute Genomics Platform"/>
            <consortium name="The Broad Institute Genome Sequencing Center for Infectious Disease"/>
            <person name="Wu L."/>
            <person name="Ma J."/>
        </authorList>
    </citation>
    <scope>NUCLEOTIDE SEQUENCE [LARGE SCALE GENOMIC DNA]</scope>
    <source>
        <strain evidence="3">JCM 12165</strain>
    </source>
</reference>
<evidence type="ECO:0000313" key="2">
    <source>
        <dbReference type="EMBL" id="MFC4737910.1"/>
    </source>
</evidence>
<evidence type="ECO:0000313" key="3">
    <source>
        <dbReference type="Proteomes" id="UP001595896"/>
    </source>
</evidence>
<keyword evidence="1" id="KW-0472">Membrane</keyword>
<dbReference type="Proteomes" id="UP001595896">
    <property type="component" value="Unassembled WGS sequence"/>
</dbReference>
<feature type="transmembrane region" description="Helical" evidence="1">
    <location>
        <begin position="156"/>
        <end position="178"/>
    </location>
</feature>
<evidence type="ECO:0000256" key="1">
    <source>
        <dbReference type="SAM" id="Phobius"/>
    </source>
</evidence>
<protein>
    <recommendedName>
        <fullName evidence="4">DUF624 domain-containing protein</fullName>
    </recommendedName>
</protein>
<proteinExistence type="predicted"/>
<keyword evidence="3" id="KW-1185">Reference proteome</keyword>
<feature type="transmembrane region" description="Helical" evidence="1">
    <location>
        <begin position="12"/>
        <end position="37"/>
    </location>
</feature>
<evidence type="ECO:0008006" key="4">
    <source>
        <dbReference type="Google" id="ProtNLM"/>
    </source>
</evidence>
<feature type="transmembrane region" description="Helical" evidence="1">
    <location>
        <begin position="119"/>
        <end position="144"/>
    </location>
</feature>
<gene>
    <name evidence="2" type="ORF">ACFO4L_15120</name>
</gene>
<comment type="caution">
    <text evidence="2">The sequence shown here is derived from an EMBL/GenBank/DDBJ whole genome shotgun (WGS) entry which is preliminary data.</text>
</comment>
<sequence length="218" mass="24033">MMERMMSFFSWTAAFAGMNVIWLFGNAPLLFGGFLYVHGYAGLPFFLMQVVLAGTFLTLPLTIALFRAAGRMMIEKETDGAGKWMIADSWSAAKRGMYMLPITAAWGLWIILYTETSSVTAGAALLVPLVFLLAFTVSFCMMEAQRVTGSTYQRAFLLTFGRPGLSASFAGTVLVAVYVSVNGYLFLALFFSASLTACVLYSLYEQLYRRFEKTGGIV</sequence>
<dbReference type="EMBL" id="JBHSGK010000020">
    <property type="protein sequence ID" value="MFC4737910.1"/>
    <property type="molecule type" value="Genomic_DNA"/>
</dbReference>
<feature type="transmembrane region" description="Helical" evidence="1">
    <location>
        <begin position="43"/>
        <end position="66"/>
    </location>
</feature>
<feature type="transmembrane region" description="Helical" evidence="1">
    <location>
        <begin position="96"/>
        <end position="113"/>
    </location>
</feature>